<evidence type="ECO:0000256" key="3">
    <source>
        <dbReference type="ARBA" id="ARBA00023125"/>
    </source>
</evidence>
<dbReference type="EMBL" id="JAFMPT010000034">
    <property type="protein sequence ID" value="MCC1485614.1"/>
    <property type="molecule type" value="Genomic_DNA"/>
</dbReference>
<accession>A0ABS8EQU8</accession>
<keyword evidence="3" id="KW-0238">DNA-binding</keyword>
<dbReference type="PANTHER" id="PTHR43140:SF1">
    <property type="entry name" value="TYPE I RESTRICTION ENZYME ECOKI SPECIFICITY SUBUNIT"/>
    <property type="match status" value="1"/>
</dbReference>
<keyword evidence="2" id="KW-0680">Restriction system</keyword>
<gene>
    <name evidence="5" type="ORF">J1C55_13495</name>
</gene>
<dbReference type="InterPro" id="IPR000055">
    <property type="entry name" value="Restrct_endonuc_typeI_TRD"/>
</dbReference>
<reference evidence="5" key="1">
    <citation type="submission" date="2021-03" db="EMBL/GenBank/DDBJ databases">
        <authorList>
            <person name="Ping X."/>
        </authorList>
    </citation>
    <scope>NUCLEOTIDE SEQUENCE</scope>
    <source>
        <strain evidence="5">E313</strain>
    </source>
</reference>
<comment type="similarity">
    <text evidence="1">Belongs to the type-I restriction system S methylase family.</text>
</comment>
<comment type="caution">
    <text evidence="5">The sequence shown here is derived from an EMBL/GenBank/DDBJ whole genome shotgun (WGS) entry which is preliminary data.</text>
</comment>
<keyword evidence="5" id="KW-0540">Nuclease</keyword>
<keyword evidence="6" id="KW-1185">Reference proteome</keyword>
<name>A0ABS8EQU8_9FLAO</name>
<sequence length="645" mass="75065">MKLEKLLNKYRIETRIKDEIEYRQVTISQHTGVKFRGKKLGNKIGRKRQFVVDLKQYPNTVMFTRQGLKDGAIGFAPKEVHNCIVTENMPTLSVNTEIVDIEYLKRLLNSNHFLKKIDELTIVGSAQKSIHERDLLKLEIDIPKIDIQREIAKKIISKEEDFSSLKDEIQTQKQLITNYKKSILQEAIQGKLTEGWRKENKNIEPASELLKRIKGKKEKLVKEKKIKKEKTLPKISKQEIPFELPKNWSWCKLGDICNNITSGSTPAKEFFVSKDIPYLKVYNIRDNKVNFEYKEQFITSEIHNSSLQRCRLFPGEVIMNIVGPPFGKTAIIPNDYPEWNCNQAIAIFRCIEKSVNPFIYKFLLSNLYLKNMHFKGVAGQDNISVTMCKNIIFPLPPLAEQKVIIEKVETLLAKCNILEKEIIQCEVNSEMLMQAVLKEAFETKVKKETKIIDLPAKPTNIDYYKRTLLATEIVWQLQKEPTLGHLKLQKLIYLAQESSTMQLPTNFLQQVAGPYDPKMARSLDKQMKTKKWFEYKKSELLKFKPLEKAGGHKADFEKFFANEKESIQYIIDTFKTAKSDSIELVGTLYACWKKLIEEKQMITDELISKRFYEWSEEKAKFEKSRILKALRWMETKGIVPEKANA</sequence>
<keyword evidence="5" id="KW-0378">Hydrolase</keyword>
<evidence type="ECO:0000313" key="6">
    <source>
        <dbReference type="Proteomes" id="UP000778797"/>
    </source>
</evidence>
<dbReference type="SUPFAM" id="SSF116734">
    <property type="entry name" value="DNA methylase specificity domain"/>
    <property type="match status" value="2"/>
</dbReference>
<dbReference type="Proteomes" id="UP000778797">
    <property type="component" value="Unassembled WGS sequence"/>
</dbReference>
<feature type="domain" description="Type I restriction modification DNA specificity" evidence="4">
    <location>
        <begin position="245"/>
        <end position="424"/>
    </location>
</feature>
<evidence type="ECO:0000256" key="1">
    <source>
        <dbReference type="ARBA" id="ARBA00010923"/>
    </source>
</evidence>
<protein>
    <submittedName>
        <fullName evidence="5">Restriction endonuclease subunit S</fullName>
    </submittedName>
</protein>
<dbReference type="InterPro" id="IPR044946">
    <property type="entry name" value="Restrct_endonuc_typeI_TRD_sf"/>
</dbReference>
<dbReference type="InterPro" id="IPR051212">
    <property type="entry name" value="Type-I_RE_S_subunit"/>
</dbReference>
<organism evidence="5 6">
    <name type="scientific">Winogradskyella immobilis</name>
    <dbReference type="NCBI Taxonomy" id="2816852"/>
    <lineage>
        <taxon>Bacteria</taxon>
        <taxon>Pseudomonadati</taxon>
        <taxon>Bacteroidota</taxon>
        <taxon>Flavobacteriia</taxon>
        <taxon>Flavobacteriales</taxon>
        <taxon>Flavobacteriaceae</taxon>
        <taxon>Winogradskyella</taxon>
    </lineage>
</organism>
<keyword evidence="5" id="KW-0255">Endonuclease</keyword>
<reference evidence="5" key="2">
    <citation type="submission" date="2021-10" db="EMBL/GenBank/DDBJ databases">
        <title>Genome of Winogradskyella sp. E313.</title>
        <authorList>
            <person name="Zhou Y."/>
        </authorList>
    </citation>
    <scope>NUCLEOTIDE SEQUENCE</scope>
    <source>
        <strain evidence="5">E313</strain>
    </source>
</reference>
<dbReference type="PANTHER" id="PTHR43140">
    <property type="entry name" value="TYPE-1 RESTRICTION ENZYME ECOKI SPECIFICITY PROTEIN"/>
    <property type="match status" value="1"/>
</dbReference>
<dbReference type="RefSeq" id="WP_227478104.1">
    <property type="nucleotide sequence ID" value="NZ_JAFMPT010000034.1"/>
</dbReference>
<dbReference type="Pfam" id="PF01420">
    <property type="entry name" value="Methylase_S"/>
    <property type="match status" value="1"/>
</dbReference>
<evidence type="ECO:0000256" key="2">
    <source>
        <dbReference type="ARBA" id="ARBA00022747"/>
    </source>
</evidence>
<evidence type="ECO:0000313" key="5">
    <source>
        <dbReference type="EMBL" id="MCC1485614.1"/>
    </source>
</evidence>
<proteinExistence type="inferred from homology"/>
<dbReference type="GO" id="GO:0004519">
    <property type="term" value="F:endonuclease activity"/>
    <property type="evidence" value="ECO:0007669"/>
    <property type="project" value="UniProtKB-KW"/>
</dbReference>
<evidence type="ECO:0000259" key="4">
    <source>
        <dbReference type="Pfam" id="PF01420"/>
    </source>
</evidence>
<dbReference type="Gene3D" id="3.90.220.20">
    <property type="entry name" value="DNA methylase specificity domains"/>
    <property type="match status" value="2"/>
</dbReference>